<dbReference type="EMBL" id="JABFCT010000028">
    <property type="protein sequence ID" value="KAF5867641.1"/>
    <property type="molecule type" value="Genomic_DNA"/>
</dbReference>
<dbReference type="Proteomes" id="UP000531561">
    <property type="component" value="Unassembled WGS sequence"/>
</dbReference>
<accession>A0A8H6AGS2</accession>
<protein>
    <submittedName>
        <fullName evidence="1">Uncharacterized protein</fullName>
    </submittedName>
</protein>
<proteinExistence type="predicted"/>
<dbReference type="AlphaFoldDB" id="A0A8H6AGS2"/>
<comment type="caution">
    <text evidence="1">The sequence shown here is derived from an EMBL/GenBank/DDBJ whole genome shotgun (WGS) entry which is preliminary data.</text>
</comment>
<evidence type="ECO:0000313" key="1">
    <source>
        <dbReference type="EMBL" id="KAF5867641.1"/>
    </source>
</evidence>
<sequence length="64" mass="7329">MAVNKGRVDSMVTIQNNDEDEEKILQLRCSMFQVETTFQNNQNPILFTSSIRNSCVLPQPQLVD</sequence>
<dbReference type="GeneID" id="59264639"/>
<name>A0A8H6AGS2_9HELO</name>
<gene>
    <name evidence="1" type="ORF">Bfra_010616</name>
</gene>
<evidence type="ECO:0000313" key="2">
    <source>
        <dbReference type="Proteomes" id="UP000531561"/>
    </source>
</evidence>
<reference evidence="1 2" key="1">
    <citation type="journal article" date="2020" name="Phytopathology">
        <title>A high-quality genome resource of Botrytis fragariae, a new and rapidly spreading fungal pathogen causing strawberry gray mold in the U.S.A.</title>
        <authorList>
            <person name="Wu Y."/>
            <person name="Saski C.A."/>
            <person name="Schnabel G."/>
            <person name="Xiao S."/>
            <person name="Hu M."/>
        </authorList>
    </citation>
    <scope>NUCLEOTIDE SEQUENCE [LARGE SCALE GENOMIC DNA]</scope>
    <source>
        <strain evidence="1 2">BVB16</strain>
    </source>
</reference>
<dbReference type="RefSeq" id="XP_037186590.1">
    <property type="nucleotide sequence ID" value="XM_037340947.1"/>
</dbReference>
<organism evidence="1 2">
    <name type="scientific">Botrytis fragariae</name>
    <dbReference type="NCBI Taxonomy" id="1964551"/>
    <lineage>
        <taxon>Eukaryota</taxon>
        <taxon>Fungi</taxon>
        <taxon>Dikarya</taxon>
        <taxon>Ascomycota</taxon>
        <taxon>Pezizomycotina</taxon>
        <taxon>Leotiomycetes</taxon>
        <taxon>Helotiales</taxon>
        <taxon>Sclerotiniaceae</taxon>
        <taxon>Botrytis</taxon>
    </lineage>
</organism>
<keyword evidence="2" id="KW-1185">Reference proteome</keyword>